<accession>A0A7L5E0Y5</accession>
<protein>
    <recommendedName>
        <fullName evidence="1">MACPF domain-containing protein</fullName>
    </recommendedName>
</protein>
<dbReference type="EMBL" id="CP051682">
    <property type="protein sequence ID" value="QJD95204.1"/>
    <property type="molecule type" value="Genomic_DNA"/>
</dbReference>
<evidence type="ECO:0000313" key="2">
    <source>
        <dbReference type="EMBL" id="QJD95204.1"/>
    </source>
</evidence>
<dbReference type="KEGG" id="mrob:HH214_04580"/>
<feature type="domain" description="MACPF" evidence="1">
    <location>
        <begin position="22"/>
        <end position="338"/>
    </location>
</feature>
<organism evidence="2 3">
    <name type="scientific">Mucilaginibacter robiniae</name>
    <dbReference type="NCBI Taxonomy" id="2728022"/>
    <lineage>
        <taxon>Bacteria</taxon>
        <taxon>Pseudomonadati</taxon>
        <taxon>Bacteroidota</taxon>
        <taxon>Sphingobacteriia</taxon>
        <taxon>Sphingobacteriales</taxon>
        <taxon>Sphingobacteriaceae</taxon>
        <taxon>Mucilaginibacter</taxon>
    </lineage>
</organism>
<dbReference type="RefSeq" id="WP_169606221.1">
    <property type="nucleotide sequence ID" value="NZ_CP051682.1"/>
</dbReference>
<dbReference type="AlphaFoldDB" id="A0A7L5E0Y5"/>
<keyword evidence="3" id="KW-1185">Reference proteome</keyword>
<dbReference type="Proteomes" id="UP000503278">
    <property type="component" value="Chromosome"/>
</dbReference>
<reference evidence="2 3" key="1">
    <citation type="submission" date="2020-04" db="EMBL/GenBank/DDBJ databases">
        <title>Genome sequencing of novel species.</title>
        <authorList>
            <person name="Heo J."/>
            <person name="Kim S.-J."/>
            <person name="Kim J.-S."/>
            <person name="Hong S.-B."/>
            <person name="Kwon S.-W."/>
        </authorList>
    </citation>
    <scope>NUCLEOTIDE SEQUENCE [LARGE SCALE GENOMIC DNA]</scope>
    <source>
        <strain evidence="2 3">F39-2</strain>
    </source>
</reference>
<dbReference type="PROSITE" id="PS51412">
    <property type="entry name" value="MACPF_2"/>
    <property type="match status" value="1"/>
</dbReference>
<sequence length="338" mass="37610">MSKKLLLLAAIGLFASCKKSNNSNPENPVPETIKEMNFTITGPKSFSSAPVQQGTGKFNFLGYGYNIIGKYADTSSVRAQVINTSAYATAYPGRIDFSSSTSSGFTSLYAENAEDYSRKISMNLKETEGMKLFKNSITTVFPGQDAISNKYIYAQNVYAMNWKSIRTYWDNGEGYLTSEFSVDVQNLTPENLVKKYGTHILSGIVLGEKLNVYFQAKSSDNDKLHSSIVGFTYALKQVFGFMSGYADPLKPAEVNAISEPKLVYEAIGGDPSKVNKVVTDKRTLIRSNDWFPTCTEDKALFIDIIRLTPLYDMIVDPVKKAEVKSYITSYMEQNQVKI</sequence>
<dbReference type="InterPro" id="IPR020864">
    <property type="entry name" value="MACPF"/>
</dbReference>
<proteinExistence type="predicted"/>
<dbReference type="PROSITE" id="PS51257">
    <property type="entry name" value="PROKAR_LIPOPROTEIN"/>
    <property type="match status" value="1"/>
</dbReference>
<gene>
    <name evidence="2" type="ORF">HH214_04580</name>
</gene>
<name>A0A7L5E0Y5_9SPHI</name>
<evidence type="ECO:0000313" key="3">
    <source>
        <dbReference type="Proteomes" id="UP000503278"/>
    </source>
</evidence>
<evidence type="ECO:0000259" key="1">
    <source>
        <dbReference type="PROSITE" id="PS51412"/>
    </source>
</evidence>